<keyword evidence="7 8" id="KW-0472">Membrane</keyword>
<protein>
    <submittedName>
        <fullName evidence="9">Glycosyltransferase family 39 protein</fullName>
    </submittedName>
</protein>
<evidence type="ECO:0000256" key="3">
    <source>
        <dbReference type="ARBA" id="ARBA00022676"/>
    </source>
</evidence>
<keyword evidence="5 8" id="KW-0812">Transmembrane</keyword>
<keyword evidence="2" id="KW-1003">Cell membrane</keyword>
<organism evidence="9 10">
    <name type="scientific">Spirosoma profusum</name>
    <dbReference type="NCBI Taxonomy" id="2771354"/>
    <lineage>
        <taxon>Bacteria</taxon>
        <taxon>Pseudomonadati</taxon>
        <taxon>Bacteroidota</taxon>
        <taxon>Cytophagia</taxon>
        <taxon>Cytophagales</taxon>
        <taxon>Cytophagaceae</taxon>
        <taxon>Spirosoma</taxon>
    </lineage>
</organism>
<keyword evidence="6 8" id="KW-1133">Transmembrane helix</keyword>
<dbReference type="PANTHER" id="PTHR33908">
    <property type="entry name" value="MANNOSYLTRANSFERASE YKCB-RELATED"/>
    <property type="match status" value="1"/>
</dbReference>
<evidence type="ECO:0000256" key="5">
    <source>
        <dbReference type="ARBA" id="ARBA00022692"/>
    </source>
</evidence>
<feature type="transmembrane region" description="Helical" evidence="8">
    <location>
        <begin position="51"/>
        <end position="70"/>
    </location>
</feature>
<reference evidence="9" key="1">
    <citation type="submission" date="2020-09" db="EMBL/GenBank/DDBJ databases">
        <authorList>
            <person name="Kim M.K."/>
        </authorList>
    </citation>
    <scope>NUCLEOTIDE SEQUENCE</scope>
    <source>
        <strain evidence="9">BT702</strain>
    </source>
</reference>
<dbReference type="GO" id="GO:0009103">
    <property type="term" value="P:lipopolysaccharide biosynthetic process"/>
    <property type="evidence" value="ECO:0007669"/>
    <property type="project" value="UniProtKB-ARBA"/>
</dbReference>
<evidence type="ECO:0000256" key="1">
    <source>
        <dbReference type="ARBA" id="ARBA00004651"/>
    </source>
</evidence>
<dbReference type="AlphaFoldDB" id="A0A927AS48"/>
<comment type="caution">
    <text evidence="9">The sequence shown here is derived from an EMBL/GenBank/DDBJ whole genome shotgun (WGS) entry which is preliminary data.</text>
</comment>
<dbReference type="PANTHER" id="PTHR33908:SF11">
    <property type="entry name" value="MEMBRANE PROTEIN"/>
    <property type="match status" value="1"/>
</dbReference>
<keyword evidence="3" id="KW-0328">Glycosyltransferase</keyword>
<dbReference type="InterPro" id="IPR050297">
    <property type="entry name" value="LipidA_mod_glycosyltrf_83"/>
</dbReference>
<sequence>MGYPFYLGMLYYAIGDSVLPPRIIKAFLGAYTCVLAYKIGRNNFGEAVGRLAGIMTMLVPNMIYYCGLHVKETEMVFLSICFTYLADKVIRANKARLWDIFLLILTVTLLFFFRTVLAGCLLGSVAITIVFSSSRISTMNKRVLLVLLLAIGTYVIALTPLADNITEHLEAGTSNLTSQMNSYATRGDGNNKFARYGSRSVFLPLMIMAPFPTFVDTLQPNAMMMAGAYFTRNVYAFFVIISLWTLYKRKQVRNHLLLLSSNFSYIFVLASSGFALSERFHLPLLPYLLIFAAHGISQMNAKTRKLYLPYLFFTLAVVIGWNWFKLAGRS</sequence>
<evidence type="ECO:0000256" key="8">
    <source>
        <dbReference type="SAM" id="Phobius"/>
    </source>
</evidence>
<feature type="transmembrane region" description="Helical" evidence="8">
    <location>
        <begin position="306"/>
        <end position="324"/>
    </location>
</feature>
<keyword evidence="10" id="KW-1185">Reference proteome</keyword>
<keyword evidence="4" id="KW-0808">Transferase</keyword>
<feature type="transmembrane region" description="Helical" evidence="8">
    <location>
        <begin position="222"/>
        <end position="244"/>
    </location>
</feature>
<feature type="transmembrane region" description="Helical" evidence="8">
    <location>
        <begin position="256"/>
        <end position="274"/>
    </location>
</feature>
<dbReference type="GO" id="GO:0016763">
    <property type="term" value="F:pentosyltransferase activity"/>
    <property type="evidence" value="ECO:0007669"/>
    <property type="project" value="TreeGrafter"/>
</dbReference>
<proteinExistence type="predicted"/>
<accession>A0A927AS48</accession>
<evidence type="ECO:0000256" key="4">
    <source>
        <dbReference type="ARBA" id="ARBA00022679"/>
    </source>
</evidence>
<evidence type="ECO:0000313" key="10">
    <source>
        <dbReference type="Proteomes" id="UP000598820"/>
    </source>
</evidence>
<evidence type="ECO:0000256" key="6">
    <source>
        <dbReference type="ARBA" id="ARBA00022989"/>
    </source>
</evidence>
<feature type="transmembrane region" description="Helical" evidence="8">
    <location>
        <begin position="143"/>
        <end position="162"/>
    </location>
</feature>
<dbReference type="Proteomes" id="UP000598820">
    <property type="component" value="Unassembled WGS sequence"/>
</dbReference>
<gene>
    <name evidence="9" type="ORF">IC229_08610</name>
</gene>
<dbReference type="GO" id="GO:0005886">
    <property type="term" value="C:plasma membrane"/>
    <property type="evidence" value="ECO:0007669"/>
    <property type="project" value="UniProtKB-SubCell"/>
</dbReference>
<dbReference type="EMBL" id="JACWZY010000005">
    <property type="protein sequence ID" value="MBD2700695.1"/>
    <property type="molecule type" value="Genomic_DNA"/>
</dbReference>
<feature type="transmembrane region" description="Helical" evidence="8">
    <location>
        <begin position="100"/>
        <end position="131"/>
    </location>
</feature>
<name>A0A927AS48_9BACT</name>
<evidence type="ECO:0000256" key="2">
    <source>
        <dbReference type="ARBA" id="ARBA00022475"/>
    </source>
</evidence>
<feature type="transmembrane region" description="Helical" evidence="8">
    <location>
        <begin position="280"/>
        <end position="297"/>
    </location>
</feature>
<evidence type="ECO:0000256" key="7">
    <source>
        <dbReference type="ARBA" id="ARBA00023136"/>
    </source>
</evidence>
<evidence type="ECO:0000313" key="9">
    <source>
        <dbReference type="EMBL" id="MBD2700695.1"/>
    </source>
</evidence>
<feature type="transmembrane region" description="Helical" evidence="8">
    <location>
        <begin position="20"/>
        <end position="39"/>
    </location>
</feature>
<comment type="subcellular location">
    <subcellularLocation>
        <location evidence="1">Cell membrane</location>
        <topology evidence="1">Multi-pass membrane protein</topology>
    </subcellularLocation>
</comment>